<dbReference type="PROSITE" id="PS50994">
    <property type="entry name" value="INTEGRASE"/>
    <property type="match status" value="1"/>
</dbReference>
<evidence type="ECO:0000313" key="8">
    <source>
        <dbReference type="EMBL" id="SIO40922.1"/>
    </source>
</evidence>
<gene>
    <name evidence="8" type="ORF">SAMN02743940_2421</name>
</gene>
<dbReference type="InterPro" id="IPR009057">
    <property type="entry name" value="Homeodomain-like_sf"/>
</dbReference>
<keyword evidence="5" id="KW-0233">DNA recombination</keyword>
<dbReference type="CDD" id="cd00093">
    <property type="entry name" value="HTH_XRE"/>
    <property type="match status" value="1"/>
</dbReference>
<dbReference type="InterPro" id="IPR053392">
    <property type="entry name" value="Transposase_IS30-like"/>
</dbReference>
<dbReference type="InterPro" id="IPR001598">
    <property type="entry name" value="Transposase_IS30_CS"/>
</dbReference>
<dbReference type="PANTHER" id="PTHR10948">
    <property type="entry name" value="TRANSPOSASE"/>
    <property type="match status" value="1"/>
</dbReference>
<dbReference type="RefSeq" id="WP_074202611.1">
    <property type="nucleotide sequence ID" value="NZ_FSRO01000001.1"/>
</dbReference>
<sequence>MNHYKQLAREQRYQISGLKKAGLSQSQIADEVGVHKSTISREFRRNKGRRGWHPKQAQELQDERRKNYANAQRHSLLEWAEVERLIRQDMSPEQASQRLALEGGLPISHESIYLHIYTDKRRGGDLWRHLRCQKPRRKRYASGQERRGTIKNRIGIDERPVIVEQKSRIGDWEGDTVIGKNHPGALVTLAERKSRYILAAQVPNKHASGVTAAVTRLLRPHKGKCYTMTFDNGKEFAEHQTIAAELNADVYFAHPYHSWERGLNENSNGLLRQYFPKGMELVEAIQEQVQWAVDRLNHRSRKVLGFRTPFEVFFGKTVRYIKSPLSVALRN</sequence>
<dbReference type="AlphaFoldDB" id="A0A1N6J9H0"/>
<dbReference type="GO" id="GO:0004803">
    <property type="term" value="F:transposase activity"/>
    <property type="evidence" value="ECO:0007669"/>
    <property type="project" value="InterPro"/>
</dbReference>
<organism evidence="8 9">
    <name type="scientific">Nitrosomonas cryotolerans ATCC 49181</name>
    <dbReference type="NCBI Taxonomy" id="1131553"/>
    <lineage>
        <taxon>Bacteria</taxon>
        <taxon>Pseudomonadati</taxon>
        <taxon>Pseudomonadota</taxon>
        <taxon>Betaproteobacteria</taxon>
        <taxon>Nitrosomonadales</taxon>
        <taxon>Nitrosomonadaceae</taxon>
        <taxon>Nitrosomonas</taxon>
    </lineage>
</organism>
<protein>
    <submittedName>
        <fullName evidence="8">Transposase, IS30 family</fullName>
    </submittedName>
</protein>
<evidence type="ECO:0000256" key="3">
    <source>
        <dbReference type="ARBA" id="ARBA00022578"/>
    </source>
</evidence>
<proteinExistence type="inferred from homology"/>
<dbReference type="InterPro" id="IPR036397">
    <property type="entry name" value="RNaseH_sf"/>
</dbReference>
<name>A0A1N6J9H0_9PROT</name>
<dbReference type="GO" id="GO:0003677">
    <property type="term" value="F:DNA binding"/>
    <property type="evidence" value="ECO:0007669"/>
    <property type="project" value="UniProtKB-KW"/>
</dbReference>
<dbReference type="InterPro" id="IPR051917">
    <property type="entry name" value="Transposase-Integrase"/>
</dbReference>
<dbReference type="InterPro" id="IPR001584">
    <property type="entry name" value="Integrase_cat-core"/>
</dbReference>
<accession>A0A1N6J9H0</accession>
<keyword evidence="9" id="KW-1185">Reference proteome</keyword>
<dbReference type="NCBIfam" id="NF033563">
    <property type="entry name" value="transpos_IS30"/>
    <property type="match status" value="1"/>
</dbReference>
<comment type="function">
    <text evidence="1">Required for the transposition of the insertion element.</text>
</comment>
<dbReference type="InterPro" id="IPR001387">
    <property type="entry name" value="Cro/C1-type_HTH"/>
</dbReference>
<dbReference type="PROSITE" id="PS01043">
    <property type="entry name" value="TRANSPOSASE_IS30"/>
    <property type="match status" value="1"/>
</dbReference>
<dbReference type="Pfam" id="PF00665">
    <property type="entry name" value="rve"/>
    <property type="match status" value="1"/>
</dbReference>
<feature type="domain" description="Integrase catalytic" evidence="7">
    <location>
        <begin position="156"/>
        <end position="317"/>
    </location>
</feature>
<comment type="similarity">
    <text evidence="2">Belongs to the transposase IS30 family.</text>
</comment>
<evidence type="ECO:0000313" key="9">
    <source>
        <dbReference type="Proteomes" id="UP000185062"/>
    </source>
</evidence>
<dbReference type="eggNOG" id="COG2826">
    <property type="taxonomic scope" value="Bacteria"/>
</dbReference>
<evidence type="ECO:0000256" key="2">
    <source>
        <dbReference type="ARBA" id="ARBA00006363"/>
    </source>
</evidence>
<feature type="domain" description="HTH cro/C1-type" evidence="6">
    <location>
        <begin position="19"/>
        <end position="41"/>
    </location>
</feature>
<dbReference type="Gene3D" id="3.30.420.10">
    <property type="entry name" value="Ribonuclease H-like superfamily/Ribonuclease H"/>
    <property type="match status" value="1"/>
</dbReference>
<dbReference type="GO" id="GO:0015074">
    <property type="term" value="P:DNA integration"/>
    <property type="evidence" value="ECO:0007669"/>
    <property type="project" value="InterPro"/>
</dbReference>
<dbReference type="GO" id="GO:0006313">
    <property type="term" value="P:DNA transposition"/>
    <property type="evidence" value="ECO:0007669"/>
    <property type="project" value="InterPro"/>
</dbReference>
<dbReference type="EMBL" id="FSRO01000001">
    <property type="protein sequence ID" value="SIO40922.1"/>
    <property type="molecule type" value="Genomic_DNA"/>
</dbReference>
<dbReference type="PROSITE" id="PS50943">
    <property type="entry name" value="HTH_CROC1"/>
    <property type="match status" value="1"/>
</dbReference>
<keyword evidence="4" id="KW-0238">DNA-binding</keyword>
<evidence type="ECO:0000256" key="4">
    <source>
        <dbReference type="ARBA" id="ARBA00023125"/>
    </source>
</evidence>
<dbReference type="Proteomes" id="UP000185062">
    <property type="component" value="Unassembled WGS sequence"/>
</dbReference>
<evidence type="ECO:0000259" key="6">
    <source>
        <dbReference type="PROSITE" id="PS50943"/>
    </source>
</evidence>
<evidence type="ECO:0000259" key="7">
    <source>
        <dbReference type="PROSITE" id="PS50994"/>
    </source>
</evidence>
<dbReference type="GO" id="GO:0005829">
    <property type="term" value="C:cytosol"/>
    <property type="evidence" value="ECO:0007669"/>
    <property type="project" value="TreeGrafter"/>
</dbReference>
<dbReference type="SUPFAM" id="SSF46689">
    <property type="entry name" value="Homeodomain-like"/>
    <property type="match status" value="1"/>
</dbReference>
<evidence type="ECO:0000256" key="5">
    <source>
        <dbReference type="ARBA" id="ARBA00023172"/>
    </source>
</evidence>
<dbReference type="Pfam" id="PF13936">
    <property type="entry name" value="HTH_38"/>
    <property type="match status" value="1"/>
</dbReference>
<dbReference type="Gene3D" id="1.10.10.60">
    <property type="entry name" value="Homeodomain-like"/>
    <property type="match status" value="1"/>
</dbReference>
<keyword evidence="3" id="KW-0815">Transposition</keyword>
<dbReference type="InterPro" id="IPR025246">
    <property type="entry name" value="IS30-like_HTH"/>
</dbReference>
<evidence type="ECO:0000256" key="1">
    <source>
        <dbReference type="ARBA" id="ARBA00002190"/>
    </source>
</evidence>
<dbReference type="SUPFAM" id="SSF53098">
    <property type="entry name" value="Ribonuclease H-like"/>
    <property type="match status" value="1"/>
</dbReference>
<reference evidence="8 9" key="1">
    <citation type="submission" date="2016-12" db="EMBL/GenBank/DDBJ databases">
        <authorList>
            <person name="Song W.-J."/>
            <person name="Kurnit D.M."/>
        </authorList>
    </citation>
    <scope>NUCLEOTIDE SEQUENCE [LARGE SCALE GENOMIC DNA]</scope>
    <source>
        <strain evidence="8 9">ATCC 49181</strain>
    </source>
</reference>
<dbReference type="InterPro" id="IPR012337">
    <property type="entry name" value="RNaseH-like_sf"/>
</dbReference>
<dbReference type="PANTHER" id="PTHR10948:SF23">
    <property type="entry name" value="TRANSPOSASE INSI FOR INSERTION SEQUENCE ELEMENT IS30A-RELATED"/>
    <property type="match status" value="1"/>
</dbReference>